<dbReference type="Proteomes" id="UP001274896">
    <property type="component" value="Unassembled WGS sequence"/>
</dbReference>
<dbReference type="GO" id="GO:0033353">
    <property type="term" value="P:S-adenosylmethionine cycle"/>
    <property type="evidence" value="ECO:0007669"/>
    <property type="project" value="TreeGrafter"/>
</dbReference>
<evidence type="ECO:0000256" key="7">
    <source>
        <dbReference type="SAM" id="Phobius"/>
    </source>
</evidence>
<dbReference type="SMART" id="SM00996">
    <property type="entry name" value="AdoHcyase"/>
    <property type="match status" value="1"/>
</dbReference>
<dbReference type="NCBIfam" id="NF004005">
    <property type="entry name" value="PRK05476.2-3"/>
    <property type="match status" value="1"/>
</dbReference>
<keyword evidence="10" id="KW-1185">Reference proteome</keyword>
<sequence>MTPQRDGTTSLIDKTMKMRREEQERQVLLAWAVLNISLAGMIYTEMSGKLLSRYYNITYWPIWYIELALASLFSLNAFFDFWKYFKYTMAPSTITISPEQHRLLGLHNSGIQASPPQKPEMKETPVASQSSPLQGQNVLSFSPARPPSTSPKFSASCVSGYSPPLSSPSTPGSGRPFSPSVAFGKVLNYSPSSSPYPSSLGPVEGTSLRTRYRTSPSVFSSPGGKEDYMDDLKSLEKFLRSEEEKSHRGHLGSPESTSQSHSPTFWNYNRSMGDYAQSLRKFQYQPACRSQAPSAHKDETELGSKQAAEEVWARITTSRVVTDSIDSWTAKLRNWINDTILVHLGKEIESINSQLRRMGCPELQIGEASISNLKQAAVAKASAIPTLNTIVQYLDITSNQEYLVERIKELAHSGCMSSFRWNGGGNLKNRKWDTDLPTDSAILMHILCTYLDSRLPPHPKYPDGKTFTSQHFIQTPNKPDLSNENLFCIHQSSINPPHYQLVYQGHIYSLPKGRNNLFHTILMFLYIIKTKESGMLGGFFTLDFPPTDEKGSLKNEANVSVTSTVSEPGVRGDPSPVSPNPVKMPQASAMKRPDPQQNGGEAFVNSDGTVAEAPRMKKRFPQHQPTHIRARSSRSFFARRNVHILHNWAGFIKLLGMDGPMAGSVMGTELHFNSDASKVEVVYCSIHLDMLKKKDGERSEPVVKKQIQFADQKQEFNKRPTKIGRRSLSRSISQSSTDSYSSAASYTDSSDDETSPRDKQQKNSKGNGDFCIKNIKQAEFGRREIEIAEQEMPALMALRKRAQGEKPLAGAKVVGCTHITAQTAVLMETLSALGAQCRWAACNIYSTQNEVAAALAEGGFSVFAWKGESEDDFWWCIDRCVNVEGWQPNMILDDGGDLTHWIYKKYPNMFKKIKGIVEESVTGVHRLYQLSKAGKLCVPAMNVNDSVTKQKFDNLYCCRESILDGLKRTTDVMFGGKQVVVCGYGEVGKGCCAALKAMGSIVYVTEIDPICALQACMDGFRLVKLNEVIRQVDIVITCTGNKNVVVRENLDRMKNGCIVCNMGHSNTEIDVASLRTPELTWERVRSQVDHVIWPDGKRIVLLAEGRLLNLSCSTVPTFVLSITATTQALALIELYNAPEGRYKQDVYLLPKKMDEYVASLHLPTFDAHLTELSDEQAKYLGLNKNGPFKPNYYRQVLKHLANEK</sequence>
<accession>A0AAE0QD14</accession>
<dbReference type="PANTHER" id="PTHR23420">
    <property type="entry name" value="ADENOSYLHOMOCYSTEINASE"/>
    <property type="match status" value="1"/>
</dbReference>
<evidence type="ECO:0000256" key="6">
    <source>
        <dbReference type="SAM" id="MobiDB-lite"/>
    </source>
</evidence>
<feature type="compositionally biased region" description="Polar residues" evidence="6">
    <location>
        <begin position="254"/>
        <end position="263"/>
    </location>
</feature>
<keyword evidence="7" id="KW-0472">Membrane</keyword>
<dbReference type="GO" id="GO:0006730">
    <property type="term" value="P:one-carbon metabolic process"/>
    <property type="evidence" value="ECO:0007669"/>
    <property type="project" value="UniProtKB-KW"/>
</dbReference>
<dbReference type="GO" id="GO:0005829">
    <property type="term" value="C:cytosol"/>
    <property type="evidence" value="ECO:0007669"/>
    <property type="project" value="TreeGrafter"/>
</dbReference>
<evidence type="ECO:0000313" key="9">
    <source>
        <dbReference type="EMBL" id="KAK3518154.1"/>
    </source>
</evidence>
<evidence type="ECO:0000313" key="10">
    <source>
        <dbReference type="Proteomes" id="UP001274896"/>
    </source>
</evidence>
<protein>
    <recommendedName>
        <fullName evidence="4">Adenosylhomocysteinase</fullName>
        <ecNumber evidence="4">3.13.2.1</ecNumber>
    </recommendedName>
</protein>
<dbReference type="FunFam" id="3.40.50.1480:FF:000007">
    <property type="entry name" value="Adenosylhomocysteinase"/>
    <property type="match status" value="1"/>
</dbReference>
<dbReference type="InterPro" id="IPR000043">
    <property type="entry name" value="Adenosylhomocysteinase-like"/>
</dbReference>
<dbReference type="NCBIfam" id="TIGR00936">
    <property type="entry name" value="ahcY"/>
    <property type="match status" value="1"/>
</dbReference>
<dbReference type="PROSITE" id="PS00739">
    <property type="entry name" value="ADOHCYASE_2"/>
    <property type="match status" value="1"/>
</dbReference>
<keyword evidence="2 4" id="KW-0554">One-carbon metabolism</keyword>
<feature type="compositionally biased region" description="Basic residues" evidence="6">
    <location>
        <begin position="719"/>
        <end position="728"/>
    </location>
</feature>
<reference evidence="9" key="1">
    <citation type="submission" date="2023-06" db="EMBL/GenBank/DDBJ databases">
        <title>Male Hemibagrus guttatus genome.</title>
        <authorList>
            <person name="Bian C."/>
        </authorList>
    </citation>
    <scope>NUCLEOTIDE SEQUENCE</scope>
    <source>
        <strain evidence="9">Male_cb2023</strain>
        <tissue evidence="9">Muscle</tissue>
    </source>
</reference>
<feature type="region of interest" description="Disordered" evidence="6">
    <location>
        <begin position="240"/>
        <end position="263"/>
    </location>
</feature>
<feature type="compositionally biased region" description="Low complexity" evidence="6">
    <location>
        <begin position="729"/>
        <end position="748"/>
    </location>
</feature>
<keyword evidence="3 4" id="KW-0520">NAD</keyword>
<dbReference type="CDD" id="cd00401">
    <property type="entry name" value="SAHH"/>
    <property type="match status" value="1"/>
</dbReference>
<feature type="compositionally biased region" description="Polar residues" evidence="6">
    <location>
        <begin position="555"/>
        <end position="566"/>
    </location>
</feature>
<dbReference type="Pfam" id="PF09786">
    <property type="entry name" value="CytochromB561_N"/>
    <property type="match status" value="1"/>
</dbReference>
<dbReference type="SMART" id="SM00997">
    <property type="entry name" value="AdoHcyase_NAD"/>
    <property type="match status" value="1"/>
</dbReference>
<proteinExistence type="inferred from homology"/>
<dbReference type="FunFam" id="3.40.50.1480:FF:000009">
    <property type="entry name" value="Adenosylhomocysteinase like 2"/>
    <property type="match status" value="1"/>
</dbReference>
<feature type="region of interest" description="Disordered" evidence="6">
    <location>
        <begin position="109"/>
        <end position="155"/>
    </location>
</feature>
<comment type="catalytic activity">
    <reaction evidence="4">
        <text>S-adenosyl-L-homocysteine + H2O = L-homocysteine + adenosine</text>
        <dbReference type="Rhea" id="RHEA:21708"/>
        <dbReference type="ChEBI" id="CHEBI:15377"/>
        <dbReference type="ChEBI" id="CHEBI:16335"/>
        <dbReference type="ChEBI" id="CHEBI:57856"/>
        <dbReference type="ChEBI" id="CHEBI:58199"/>
        <dbReference type="EC" id="3.13.2.1"/>
    </reaction>
</comment>
<feature type="compositionally biased region" description="Polar residues" evidence="6">
    <location>
        <begin position="126"/>
        <end position="140"/>
    </location>
</feature>
<comment type="caution">
    <text evidence="9">The sequence shown here is derived from an EMBL/GenBank/DDBJ whole genome shotgun (WGS) entry which is preliminary data.</text>
</comment>
<evidence type="ECO:0000256" key="1">
    <source>
        <dbReference type="ARBA" id="ARBA00007122"/>
    </source>
</evidence>
<keyword evidence="7" id="KW-1133">Transmembrane helix</keyword>
<dbReference type="GO" id="GO:0004013">
    <property type="term" value="F:adenosylhomocysteinase activity"/>
    <property type="evidence" value="ECO:0007669"/>
    <property type="project" value="UniProtKB-EC"/>
</dbReference>
<evidence type="ECO:0000256" key="3">
    <source>
        <dbReference type="ARBA" id="ARBA00023027"/>
    </source>
</evidence>
<dbReference type="InterPro" id="IPR019176">
    <property type="entry name" value="Cytochrome_B561-rel"/>
</dbReference>
<dbReference type="AlphaFoldDB" id="A0AAE0QD14"/>
<dbReference type="FunFam" id="3.40.50.1480:FF:000002">
    <property type="entry name" value="Adenosylhomocysteinase"/>
    <property type="match status" value="1"/>
</dbReference>
<gene>
    <name evidence="9" type="ORF">QTP70_033252</name>
</gene>
<dbReference type="FunFam" id="3.40.50.720:FF:000035">
    <property type="entry name" value="Adenosylhomocysteinase"/>
    <property type="match status" value="1"/>
</dbReference>
<keyword evidence="4" id="KW-0378">Hydrolase</keyword>
<dbReference type="InterPro" id="IPR015878">
    <property type="entry name" value="Ado_hCys_hydrolase_NAD-bd"/>
</dbReference>
<dbReference type="Gene3D" id="3.40.50.720">
    <property type="entry name" value="NAD(P)-binding Rossmann-like Domain"/>
    <property type="match status" value="1"/>
</dbReference>
<evidence type="ECO:0000256" key="5">
    <source>
        <dbReference type="RuleBase" id="RU004166"/>
    </source>
</evidence>
<dbReference type="InterPro" id="IPR020082">
    <property type="entry name" value="S-Ado-L-homoCys_hydrolase_CS"/>
</dbReference>
<feature type="region of interest" description="Disordered" evidence="6">
    <location>
        <begin position="711"/>
        <end position="769"/>
    </location>
</feature>
<dbReference type="EC" id="3.13.2.1" evidence="4"/>
<comment type="pathway">
    <text evidence="4">Amino-acid biosynthesis; L-homocysteine biosynthesis; L-homocysteine from S-adenosyl-L-homocysteine: step 1/1.</text>
</comment>
<dbReference type="PROSITE" id="PS00738">
    <property type="entry name" value="ADOHCYASE_1"/>
    <property type="match status" value="1"/>
</dbReference>
<comment type="similarity">
    <text evidence="1 5">Belongs to the adenosylhomocysteinase family.</text>
</comment>
<dbReference type="InterPro" id="IPR036291">
    <property type="entry name" value="NAD(P)-bd_dom_sf"/>
</dbReference>
<dbReference type="Pfam" id="PF05221">
    <property type="entry name" value="AdoHcyase"/>
    <property type="match status" value="1"/>
</dbReference>
<organism evidence="9 10">
    <name type="scientific">Hemibagrus guttatus</name>
    <dbReference type="NCBI Taxonomy" id="175788"/>
    <lineage>
        <taxon>Eukaryota</taxon>
        <taxon>Metazoa</taxon>
        <taxon>Chordata</taxon>
        <taxon>Craniata</taxon>
        <taxon>Vertebrata</taxon>
        <taxon>Euteleostomi</taxon>
        <taxon>Actinopterygii</taxon>
        <taxon>Neopterygii</taxon>
        <taxon>Teleostei</taxon>
        <taxon>Ostariophysi</taxon>
        <taxon>Siluriformes</taxon>
        <taxon>Bagridae</taxon>
        <taxon>Hemibagrus</taxon>
    </lineage>
</organism>
<feature type="transmembrane region" description="Helical" evidence="7">
    <location>
        <begin position="26"/>
        <end position="43"/>
    </location>
</feature>
<dbReference type="Gene3D" id="3.40.50.1480">
    <property type="entry name" value="Adenosylhomocysteinase-like"/>
    <property type="match status" value="3"/>
</dbReference>
<keyword evidence="7" id="KW-0812">Transmembrane</keyword>
<name>A0AAE0QD14_9TELE</name>
<dbReference type="SUPFAM" id="SSF51735">
    <property type="entry name" value="NAD(P)-binding Rossmann-fold domains"/>
    <property type="match status" value="1"/>
</dbReference>
<comment type="cofactor">
    <cofactor evidence="4">
        <name>NAD(+)</name>
        <dbReference type="ChEBI" id="CHEBI:57540"/>
    </cofactor>
    <text evidence="4">Binds 1 NAD(+) per subunit.</text>
</comment>
<evidence type="ECO:0000256" key="2">
    <source>
        <dbReference type="ARBA" id="ARBA00022563"/>
    </source>
</evidence>
<feature type="compositionally biased region" description="Polar residues" evidence="6">
    <location>
        <begin position="207"/>
        <end position="220"/>
    </location>
</feature>
<dbReference type="Pfam" id="PF00670">
    <property type="entry name" value="AdoHcyase_NAD"/>
    <property type="match status" value="1"/>
</dbReference>
<feature type="region of interest" description="Disordered" evidence="6">
    <location>
        <begin position="551"/>
        <end position="605"/>
    </location>
</feature>
<evidence type="ECO:0000259" key="8">
    <source>
        <dbReference type="SMART" id="SM00997"/>
    </source>
</evidence>
<dbReference type="InterPro" id="IPR042172">
    <property type="entry name" value="Adenosylhomocyst_ase-like_sf"/>
</dbReference>
<dbReference type="SUPFAM" id="SSF52283">
    <property type="entry name" value="Formate/glycerate dehydrogenase catalytic domain-like"/>
    <property type="match status" value="1"/>
</dbReference>
<evidence type="ECO:0000256" key="4">
    <source>
        <dbReference type="RuleBase" id="RU000548"/>
    </source>
</evidence>
<feature type="region of interest" description="Disordered" evidence="6">
    <location>
        <begin position="193"/>
        <end position="228"/>
    </location>
</feature>
<dbReference type="EMBL" id="JAUCMX010000018">
    <property type="protein sequence ID" value="KAK3518154.1"/>
    <property type="molecule type" value="Genomic_DNA"/>
</dbReference>
<dbReference type="PANTHER" id="PTHR23420:SF2">
    <property type="entry name" value="ADENOSYLHOMOCYSTEINASE 3"/>
    <property type="match status" value="1"/>
</dbReference>
<feature type="domain" description="S-adenosyl-L-homocysteine hydrolase NAD binding" evidence="8">
    <location>
        <begin position="954"/>
        <end position="1115"/>
    </location>
</feature>